<dbReference type="Proteomes" id="UP000012063">
    <property type="component" value="Unassembled WGS sequence"/>
</dbReference>
<dbReference type="InParanoid" id="M5E3A2"/>
<name>M5E3A2_9FIRM</name>
<keyword evidence="3" id="KW-1185">Reference proteome</keyword>
<dbReference type="PANTHER" id="PTHR46401:SF2">
    <property type="entry name" value="GLYCOSYLTRANSFERASE WBBK-RELATED"/>
    <property type="match status" value="1"/>
</dbReference>
<comment type="caution">
    <text evidence="2">The sequence shown here is derived from an EMBL/GenBank/DDBJ whole genome shotgun (WGS) entry which is preliminary data.</text>
</comment>
<dbReference type="SUPFAM" id="SSF53756">
    <property type="entry name" value="UDP-Glycosyltransferase/glycogen phosphorylase"/>
    <property type="match status" value="1"/>
</dbReference>
<dbReference type="GO" id="GO:0016757">
    <property type="term" value="F:glycosyltransferase activity"/>
    <property type="evidence" value="ECO:0007669"/>
    <property type="project" value="TreeGrafter"/>
</dbReference>
<dbReference type="GO" id="GO:0009103">
    <property type="term" value="P:lipopolysaccharide biosynthetic process"/>
    <property type="evidence" value="ECO:0007669"/>
    <property type="project" value="TreeGrafter"/>
</dbReference>
<dbReference type="Gene3D" id="3.40.50.2000">
    <property type="entry name" value="Glycogen Phosphorylase B"/>
    <property type="match status" value="1"/>
</dbReference>
<dbReference type="EMBL" id="CAUI01000023">
    <property type="protein sequence ID" value="CCU81048.1"/>
    <property type="molecule type" value="Genomic_DNA"/>
</dbReference>
<organism evidence="2 3">
    <name type="scientific">Halanaerobium saccharolyticum subsp. saccharolyticum DSM 6643</name>
    <dbReference type="NCBI Taxonomy" id="1293054"/>
    <lineage>
        <taxon>Bacteria</taxon>
        <taxon>Bacillati</taxon>
        <taxon>Bacillota</taxon>
        <taxon>Clostridia</taxon>
        <taxon>Halanaerobiales</taxon>
        <taxon>Halanaerobiaceae</taxon>
        <taxon>Halanaerobium</taxon>
    </lineage>
</organism>
<evidence type="ECO:0000256" key="1">
    <source>
        <dbReference type="ARBA" id="ARBA00022679"/>
    </source>
</evidence>
<reference evidence="3" key="1">
    <citation type="journal article" date="2013" name="Genome Announc.">
        <title>Genome Sequence of Halanaerobium saccharolyticum subsp. saccharolyticum Strain DSM 6643T, a Halophilic Hydrogen-Producing Bacterium.</title>
        <authorList>
            <person name="Kivisto A."/>
            <person name="Larjo A."/>
            <person name="Ciranna A."/>
            <person name="Santala V."/>
            <person name="Roos C."/>
            <person name="Karp M."/>
        </authorList>
    </citation>
    <scope>NUCLEOTIDE SEQUENCE [LARGE SCALE GENOMIC DNA]</scope>
    <source>
        <strain evidence="3">DSM 6643</strain>
    </source>
</reference>
<sequence>MARTGINKIYRYDLEKIISKKDIAYIGALGNRKDLETVFKSLKLIDEKFGKLIIIGGTNDKQINYYNNLAEKIGIEDKIRITGWVERKEIDEILKSVKIGLVPLKDNFFNRNLTSPIKIFNYFSHGIPFVGTDLLSIKEILNQKYGLLYKTRNSKDLANKIEVLNEDKDLYLKIVNNIYDFSEQLLWRKRGSKILNFIDEI</sequence>
<accession>M5E3A2</accession>
<dbReference type="PANTHER" id="PTHR46401">
    <property type="entry name" value="GLYCOSYLTRANSFERASE WBBK-RELATED"/>
    <property type="match status" value="1"/>
</dbReference>
<protein>
    <submittedName>
        <fullName evidence="2">Probable glycosyl transferase</fullName>
    </submittedName>
</protein>
<dbReference type="AlphaFoldDB" id="M5E3A2"/>
<evidence type="ECO:0000313" key="2">
    <source>
        <dbReference type="EMBL" id="CCU81048.1"/>
    </source>
</evidence>
<proteinExistence type="predicted"/>
<evidence type="ECO:0000313" key="3">
    <source>
        <dbReference type="Proteomes" id="UP000012063"/>
    </source>
</evidence>
<dbReference type="STRING" id="1293054.HSACCH_02541"/>
<keyword evidence="1 2" id="KW-0808">Transferase</keyword>
<dbReference type="eggNOG" id="COG0438">
    <property type="taxonomic scope" value="Bacteria"/>
</dbReference>
<gene>
    <name evidence="2" type="ORF">HSACCH_02541</name>
</gene>
<dbReference type="Pfam" id="PF13692">
    <property type="entry name" value="Glyco_trans_1_4"/>
    <property type="match status" value="1"/>
</dbReference>